<dbReference type="InterPro" id="IPR011990">
    <property type="entry name" value="TPR-like_helical_dom_sf"/>
</dbReference>
<dbReference type="AlphaFoldDB" id="A0A5Q2Q7Q1"/>
<proteinExistence type="predicted"/>
<dbReference type="SUPFAM" id="SSF81901">
    <property type="entry name" value="HCP-like"/>
    <property type="match status" value="1"/>
</dbReference>
<dbReference type="Gene3D" id="1.25.40.10">
    <property type="entry name" value="Tetratricopeptide repeat domain"/>
    <property type="match status" value="1"/>
</dbReference>
<organism evidence="1 2">
    <name type="scientific">Litorivicinus lipolyticus</name>
    <dbReference type="NCBI Taxonomy" id="418701"/>
    <lineage>
        <taxon>Bacteria</taxon>
        <taxon>Pseudomonadati</taxon>
        <taxon>Pseudomonadota</taxon>
        <taxon>Gammaproteobacteria</taxon>
        <taxon>Oceanospirillales</taxon>
        <taxon>Litorivicinaceae</taxon>
        <taxon>Litorivicinus</taxon>
    </lineage>
</organism>
<accession>A0A5Q2Q7Q1</accession>
<keyword evidence="2" id="KW-1185">Reference proteome</keyword>
<name>A0A5Q2Q7Q1_9GAMM</name>
<dbReference type="OrthoDB" id="9204495at2"/>
<dbReference type="Proteomes" id="UP000388235">
    <property type="component" value="Chromosome"/>
</dbReference>
<reference evidence="1 2" key="1">
    <citation type="submission" date="2019-11" db="EMBL/GenBank/DDBJ databases">
        <authorList>
            <person name="Khan S.A."/>
            <person name="Jeon C.O."/>
            <person name="Chun B.H."/>
        </authorList>
    </citation>
    <scope>NUCLEOTIDE SEQUENCE [LARGE SCALE GENOMIC DNA]</scope>
    <source>
        <strain evidence="1 2">IMCC 1097</strain>
    </source>
</reference>
<gene>
    <name evidence="1" type="ORF">GH975_08235</name>
</gene>
<dbReference type="RefSeq" id="WP_153714063.1">
    <property type="nucleotide sequence ID" value="NZ_CP045871.1"/>
</dbReference>
<evidence type="ECO:0008006" key="3">
    <source>
        <dbReference type="Google" id="ProtNLM"/>
    </source>
</evidence>
<sequence length="319" mass="35455">MNLTPYLWVVFALSGCQNHTETPPGPCQLPPTTHFIGPQQFQSPGARTYDRQDQCLAKGGTYHASGRGILADQMRLAAQHGDTDAWLQLGRWAEHDQPPRFDDARDAYRTAYRLGHASGAWYLGRMAEHGMGQTIDPVAALGWYQKAAGGVRLVEASELAQARRQQTQLQQQLNDQQLALLQGQAQLDAHKTLLDASTSPLYRFDIGAPPTRCGQAMNWRDLGDSLSGFALALKQFDQHYADQGWLWLRGDQAPDWARDPLLPSVLADFIQTRRTAVALGGYWADLMPDDMGVQPWLLMDDPGGVHRAGHLRVRFDCAL</sequence>
<dbReference type="SMART" id="SM00671">
    <property type="entry name" value="SEL1"/>
    <property type="match status" value="2"/>
</dbReference>
<evidence type="ECO:0000313" key="1">
    <source>
        <dbReference type="EMBL" id="QGG80559.1"/>
    </source>
</evidence>
<dbReference type="KEGG" id="llp:GH975_08235"/>
<dbReference type="EMBL" id="CP045871">
    <property type="protein sequence ID" value="QGG80559.1"/>
    <property type="molecule type" value="Genomic_DNA"/>
</dbReference>
<evidence type="ECO:0000313" key="2">
    <source>
        <dbReference type="Proteomes" id="UP000388235"/>
    </source>
</evidence>
<dbReference type="InterPro" id="IPR006597">
    <property type="entry name" value="Sel1-like"/>
</dbReference>
<protein>
    <recommendedName>
        <fullName evidence="3">Sel1 repeat family protein</fullName>
    </recommendedName>
</protein>